<dbReference type="KEGG" id="cbr:CBG_16104"/>
<organism evidence="2 3">
    <name type="scientific">Caenorhabditis briggsae</name>
    <dbReference type="NCBI Taxonomy" id="6238"/>
    <lineage>
        <taxon>Eukaryota</taxon>
        <taxon>Metazoa</taxon>
        <taxon>Ecdysozoa</taxon>
        <taxon>Nematoda</taxon>
        <taxon>Chromadorea</taxon>
        <taxon>Rhabditida</taxon>
        <taxon>Rhabditina</taxon>
        <taxon>Rhabditomorpha</taxon>
        <taxon>Rhabditoidea</taxon>
        <taxon>Rhabditidae</taxon>
        <taxon>Peloderinae</taxon>
        <taxon>Caenorhabditis</taxon>
    </lineage>
</organism>
<reference evidence="2 3" key="1">
    <citation type="submission" date="2022-05" db="EMBL/GenBank/DDBJ databases">
        <title>Chromosome-level reference genomes for two strains of Caenorhabditis briggsae: an improved platform for comparative genomics.</title>
        <authorList>
            <person name="Stevens L."/>
            <person name="Andersen E.C."/>
        </authorList>
    </citation>
    <scope>NUCLEOTIDE SEQUENCE [LARGE SCALE GENOMIC DNA]</scope>
    <source>
        <strain evidence="2">QX1410_ONT</strain>
        <tissue evidence="2">Whole-organism</tissue>
    </source>
</reference>
<dbReference type="AlphaFoldDB" id="A0AAE9CST4"/>
<evidence type="ECO:0000313" key="2">
    <source>
        <dbReference type="EMBL" id="ULT80079.1"/>
    </source>
</evidence>
<evidence type="ECO:0000256" key="1">
    <source>
        <dbReference type="SAM" id="MobiDB-lite"/>
    </source>
</evidence>
<feature type="compositionally biased region" description="Low complexity" evidence="1">
    <location>
        <begin position="20"/>
        <end position="35"/>
    </location>
</feature>
<feature type="region of interest" description="Disordered" evidence="1">
    <location>
        <begin position="1"/>
        <end position="65"/>
    </location>
</feature>
<dbReference type="EMBL" id="CP090896">
    <property type="protein sequence ID" value="ULT80079.1"/>
    <property type="molecule type" value="Genomic_DNA"/>
</dbReference>
<feature type="compositionally biased region" description="Polar residues" evidence="1">
    <location>
        <begin position="8"/>
        <end position="18"/>
    </location>
</feature>
<dbReference type="Proteomes" id="UP000827892">
    <property type="component" value="Chromosome X"/>
</dbReference>
<proteinExistence type="predicted"/>
<gene>
    <name evidence="2" type="ORF">L3Y34_010569</name>
</gene>
<name>A0AAE9CST4_CAEBR</name>
<protein>
    <submittedName>
        <fullName evidence="2">Uncharacterized protein</fullName>
    </submittedName>
</protein>
<accession>A0AAE9CST4</accession>
<sequence>MDGRQRGSFPSDTPQPRANTRGSSSRRFSGTSSFGARWGSQILEEARQSRGTNSARVYVPHPSAPDLKGEDPVKRLFMATVIGNVYFNCTEYRASLKCEDVVTCLSNIFF</sequence>
<evidence type="ECO:0000313" key="3">
    <source>
        <dbReference type="Proteomes" id="UP000827892"/>
    </source>
</evidence>